<protein>
    <submittedName>
        <fullName evidence="2">N-acetylglucosamine kinase</fullName>
    </submittedName>
</protein>
<dbReference type="Gene3D" id="3.30.420.40">
    <property type="match status" value="2"/>
</dbReference>
<dbReference type="InterPro" id="IPR043129">
    <property type="entry name" value="ATPase_NBD"/>
</dbReference>
<dbReference type="EMBL" id="PVWP01000005">
    <property type="protein sequence ID" value="PSB37517.1"/>
    <property type="molecule type" value="Genomic_DNA"/>
</dbReference>
<evidence type="ECO:0000313" key="2">
    <source>
        <dbReference type="EMBL" id="PSB37517.1"/>
    </source>
</evidence>
<organism evidence="2 3">
    <name type="scientific">Aphanothece cf. minutissima CCALA 015</name>
    <dbReference type="NCBI Taxonomy" id="2107695"/>
    <lineage>
        <taxon>Bacteria</taxon>
        <taxon>Bacillati</taxon>
        <taxon>Cyanobacteriota</taxon>
        <taxon>Cyanophyceae</taxon>
        <taxon>Oscillatoriophycideae</taxon>
        <taxon>Chroococcales</taxon>
        <taxon>Aphanothecaceae</taxon>
        <taxon>Aphanothece</taxon>
    </lineage>
</organism>
<dbReference type="Proteomes" id="UP000238218">
    <property type="component" value="Unassembled WGS sequence"/>
</dbReference>
<dbReference type="InterPro" id="IPR002731">
    <property type="entry name" value="ATPase_BadF"/>
</dbReference>
<keyword evidence="2" id="KW-0808">Transferase</keyword>
<gene>
    <name evidence="2" type="ORF">C7B81_08330</name>
</gene>
<reference evidence="2 3" key="1">
    <citation type="submission" date="2018-02" db="EMBL/GenBank/DDBJ databases">
        <authorList>
            <person name="Moore K."/>
            <person name="Momper L."/>
        </authorList>
    </citation>
    <scope>NUCLEOTIDE SEQUENCE [LARGE SCALE GENOMIC DNA]</scope>
    <source>
        <strain evidence="2 3">CCALA 015</strain>
    </source>
</reference>
<comment type="caution">
    <text evidence="2">The sequence shown here is derived from an EMBL/GenBank/DDBJ whole genome shotgun (WGS) entry which is preliminary data.</text>
</comment>
<dbReference type="PANTHER" id="PTHR43190:SF3">
    <property type="entry name" value="N-ACETYL-D-GLUCOSAMINE KINASE"/>
    <property type="match status" value="1"/>
</dbReference>
<feature type="domain" description="ATPase BadF/BadG/BcrA/BcrD type" evidence="1">
    <location>
        <begin position="89"/>
        <end position="291"/>
    </location>
</feature>
<dbReference type="RefSeq" id="WP_106220808.1">
    <property type="nucleotide sequence ID" value="NZ_PVWP01000005.1"/>
</dbReference>
<evidence type="ECO:0000259" key="1">
    <source>
        <dbReference type="Pfam" id="PF01869"/>
    </source>
</evidence>
<proteinExistence type="predicted"/>
<dbReference type="InterPro" id="IPR052519">
    <property type="entry name" value="Euk-type_GlcNAc_Kinase"/>
</dbReference>
<dbReference type="Pfam" id="PF01869">
    <property type="entry name" value="BcrAD_BadFG"/>
    <property type="match status" value="1"/>
</dbReference>
<dbReference type="GO" id="GO:0016301">
    <property type="term" value="F:kinase activity"/>
    <property type="evidence" value="ECO:0007669"/>
    <property type="project" value="UniProtKB-KW"/>
</dbReference>
<dbReference type="PANTHER" id="PTHR43190">
    <property type="entry name" value="N-ACETYL-D-GLUCOSAMINE KINASE"/>
    <property type="match status" value="1"/>
</dbReference>
<evidence type="ECO:0000313" key="3">
    <source>
        <dbReference type="Proteomes" id="UP000238218"/>
    </source>
</evidence>
<keyword evidence="3" id="KW-1185">Reference proteome</keyword>
<accession>A0ABX5F8Z2</accession>
<name>A0ABX5F8Z2_9CHRO</name>
<keyword evidence="2" id="KW-0418">Kinase</keyword>
<dbReference type="SUPFAM" id="SSF53067">
    <property type="entry name" value="Actin-like ATPase domain"/>
    <property type="match status" value="1"/>
</dbReference>
<reference evidence="2 3" key="2">
    <citation type="submission" date="2018-03" db="EMBL/GenBank/DDBJ databases">
        <title>The ancient ancestry and fast evolution of plastids.</title>
        <authorList>
            <person name="Moore K.R."/>
            <person name="Magnabosco C."/>
            <person name="Momper L."/>
            <person name="Gold D.A."/>
            <person name="Bosak T."/>
            <person name="Fournier G.P."/>
        </authorList>
    </citation>
    <scope>NUCLEOTIDE SEQUENCE [LARGE SCALE GENOMIC DNA]</scope>
    <source>
        <strain evidence="2 3">CCALA 015</strain>
    </source>
</reference>
<sequence>MRLIAGFDAGQTHTTCRLALAGDASAAGPGDVVGEADGPGVCHLAAPEGPERFGAALGESLRRALAPLATAGVATSEPADAAVLVAAAVGASGIEQGTAVQAQGQALAAAVLGLEPERVVVTGDERTALRGAFPGGPGIVVISGTGTIAIGRNGAGREHRCAGWGWLLDGAGSAMDIGRDGLALSLQMADGRLAETPLRRALWQALGLDPDDPGAPQRLKALVVADGFGPAGFARLAPVLDRLAAAGDPRAVAVMEHNAGALSAMVAGVARSLDLVGPAVCPMGGALRHLEQLRGPFARSLAQDLPGSRLVGAAGDACQGALALAAALLQGPVEA</sequence>